<sequence length="127" mass="13984">RVFLVGYISPHVADYGALSLKFFYNGKFVTLQDQPVASPGPAQLHHLFRLQNTRAISEIFTMHCFHLASEESSTLLLPADMKPELAQLLLSYSQSLIPSSYLLTSSKTSSDQLGGGLIEQVHVVSFS</sequence>
<organism evidence="1 2">
    <name type="scientific">Trifolium pratense</name>
    <name type="common">Red clover</name>
    <dbReference type="NCBI Taxonomy" id="57577"/>
    <lineage>
        <taxon>Eukaryota</taxon>
        <taxon>Viridiplantae</taxon>
        <taxon>Streptophyta</taxon>
        <taxon>Embryophyta</taxon>
        <taxon>Tracheophyta</taxon>
        <taxon>Spermatophyta</taxon>
        <taxon>Magnoliopsida</taxon>
        <taxon>eudicotyledons</taxon>
        <taxon>Gunneridae</taxon>
        <taxon>Pentapetalae</taxon>
        <taxon>rosids</taxon>
        <taxon>fabids</taxon>
        <taxon>Fabales</taxon>
        <taxon>Fabaceae</taxon>
        <taxon>Papilionoideae</taxon>
        <taxon>50 kb inversion clade</taxon>
        <taxon>NPAAA clade</taxon>
        <taxon>Hologalegina</taxon>
        <taxon>IRL clade</taxon>
        <taxon>Trifolieae</taxon>
        <taxon>Trifolium</taxon>
    </lineage>
</organism>
<proteinExistence type="predicted"/>
<dbReference type="Proteomes" id="UP000236291">
    <property type="component" value="Unassembled WGS sequence"/>
</dbReference>
<name>A0A2K3K8Q5_TRIPR</name>
<comment type="caution">
    <text evidence="1">The sequence shown here is derived from an EMBL/GenBank/DDBJ whole genome shotgun (WGS) entry which is preliminary data.</text>
</comment>
<evidence type="ECO:0000313" key="1">
    <source>
        <dbReference type="EMBL" id="PNX62659.1"/>
    </source>
</evidence>
<reference evidence="1 2" key="2">
    <citation type="journal article" date="2017" name="Front. Plant Sci.">
        <title>Gene Classification and Mining of Molecular Markers Useful in Red Clover (Trifolium pratense) Breeding.</title>
        <authorList>
            <person name="Istvanek J."/>
            <person name="Dluhosova J."/>
            <person name="Dluhos P."/>
            <person name="Patkova L."/>
            <person name="Nedelnik J."/>
            <person name="Repkova J."/>
        </authorList>
    </citation>
    <scope>NUCLEOTIDE SEQUENCE [LARGE SCALE GENOMIC DNA]</scope>
    <source>
        <strain evidence="2">cv. Tatra</strain>
        <tissue evidence="1">Young leaves</tissue>
    </source>
</reference>
<dbReference type="EMBL" id="ASHM01088247">
    <property type="protein sequence ID" value="PNX62659.1"/>
    <property type="molecule type" value="Genomic_DNA"/>
</dbReference>
<reference evidence="1 2" key="1">
    <citation type="journal article" date="2014" name="Am. J. Bot.">
        <title>Genome assembly and annotation for red clover (Trifolium pratense; Fabaceae).</title>
        <authorList>
            <person name="Istvanek J."/>
            <person name="Jaros M."/>
            <person name="Krenek A."/>
            <person name="Repkova J."/>
        </authorList>
    </citation>
    <scope>NUCLEOTIDE SEQUENCE [LARGE SCALE GENOMIC DNA]</scope>
    <source>
        <strain evidence="2">cv. Tatra</strain>
        <tissue evidence="1">Young leaves</tissue>
    </source>
</reference>
<evidence type="ECO:0000313" key="2">
    <source>
        <dbReference type="Proteomes" id="UP000236291"/>
    </source>
</evidence>
<gene>
    <name evidence="1" type="ORF">L195_g053097</name>
</gene>
<protein>
    <submittedName>
        <fullName evidence="1">Uncharacterized protein</fullName>
    </submittedName>
</protein>
<feature type="non-terminal residue" evidence="1">
    <location>
        <position position="1"/>
    </location>
</feature>
<accession>A0A2K3K8Q5</accession>
<dbReference type="AlphaFoldDB" id="A0A2K3K8Q5"/>